<evidence type="ECO:0000256" key="1">
    <source>
        <dbReference type="ARBA" id="ARBA00004604"/>
    </source>
</evidence>
<dbReference type="SUPFAM" id="SSF48452">
    <property type="entry name" value="TPR-like"/>
    <property type="match status" value="1"/>
</dbReference>
<dbReference type="PANTHER" id="PTHR23271:SF1">
    <property type="entry name" value="U3 SMALL NUCLEOLAR RNA-ASSOCIATED PROTEIN 6 HOMOLOG"/>
    <property type="match status" value="1"/>
</dbReference>
<evidence type="ECO:0000256" key="3">
    <source>
        <dbReference type="ARBA" id="ARBA00022737"/>
    </source>
</evidence>
<evidence type="ECO:0000313" key="7">
    <source>
        <dbReference type="Proteomes" id="UP001439008"/>
    </source>
</evidence>
<dbReference type="Gene3D" id="1.25.40.10">
    <property type="entry name" value="Tetratricopeptide repeat domain"/>
    <property type="match status" value="1"/>
</dbReference>
<dbReference type="InterPro" id="IPR055347">
    <property type="entry name" value="UTP6_N"/>
</dbReference>
<dbReference type="Pfam" id="PF08640">
    <property type="entry name" value="U3_assoc_6"/>
    <property type="match status" value="1"/>
</dbReference>
<dbReference type="InterPro" id="IPR013949">
    <property type="entry name" value="Utp6"/>
</dbReference>
<dbReference type="InterPro" id="IPR011990">
    <property type="entry name" value="TPR-like_helical_dom_sf"/>
</dbReference>
<dbReference type="PANTHER" id="PTHR23271">
    <property type="entry name" value="HEPATOCELLULAR CARCINOMA-ASSOCIATED ANTIGEN 66"/>
    <property type="match status" value="1"/>
</dbReference>
<dbReference type="EMBL" id="JBDODL010000117">
    <property type="protein sequence ID" value="MES1918747.1"/>
    <property type="molecule type" value="Genomic_DNA"/>
</dbReference>
<keyword evidence="3" id="KW-0677">Repeat</keyword>
<evidence type="ECO:0000256" key="4">
    <source>
        <dbReference type="ARBA" id="ARBA00023242"/>
    </source>
</evidence>
<evidence type="ECO:0000259" key="5">
    <source>
        <dbReference type="Pfam" id="PF08640"/>
    </source>
</evidence>
<protein>
    <submittedName>
        <fullName evidence="6">U3 snoRNP protein</fullName>
    </submittedName>
</protein>
<proteinExistence type="predicted"/>
<sequence length="311" mass="37140">MIKNSKKLQKPKSVFSKTENAKLNEKRKRFEAEICSSKTPIFTFKEYIKFEESILELAIIRCSKNTNFNDNTKDIFKERCNKKIIKIFDKLVKFRLFDVESWFEYIDFLKRENYFKAITTLFAEMLRVHSTKSKLWIMAAFWELDKNDDIDSARRLLQRGIKIFEYQIKKSLTKNVLKIDFETFWNSLKDDEMKISKRTSEQNLNFEYLGDRKLLWISLFVLEIKNLTKNMNDIGTNYMEHLKIPAFVLYEACSDFTDDDLSFRDCFSFVLNQFAKVKFDNDEHKNIAEKLIDILKLAISEMENNIYSADL</sequence>
<keyword evidence="7" id="KW-1185">Reference proteome</keyword>
<keyword evidence="2" id="KW-0698">rRNA processing</keyword>
<evidence type="ECO:0000256" key="2">
    <source>
        <dbReference type="ARBA" id="ARBA00022552"/>
    </source>
</evidence>
<keyword evidence="4" id="KW-0539">Nucleus</keyword>
<evidence type="ECO:0000313" key="6">
    <source>
        <dbReference type="EMBL" id="MES1918747.1"/>
    </source>
</evidence>
<comment type="caution">
    <text evidence="6">The sequence shown here is derived from an EMBL/GenBank/DDBJ whole genome shotgun (WGS) entry which is preliminary data.</text>
</comment>
<dbReference type="Proteomes" id="UP001439008">
    <property type="component" value="Unassembled WGS sequence"/>
</dbReference>
<feature type="domain" description="U3 small nucleolar RNA-associated protein 6 N-terminal" evidence="5">
    <location>
        <begin position="6"/>
        <end position="75"/>
    </location>
</feature>
<accession>A0ABV2AGK8</accession>
<name>A0ABV2AGK8_9EUKA</name>
<gene>
    <name evidence="6" type="primary">UTP6</name>
    <name evidence="6" type="ORF">MHBO_000662</name>
</gene>
<comment type="subcellular location">
    <subcellularLocation>
        <location evidence="1">Nucleus</location>
        <location evidence="1">Nucleolus</location>
    </subcellularLocation>
</comment>
<organism evidence="6 7">
    <name type="scientific">Bonamia ostreae</name>
    <dbReference type="NCBI Taxonomy" id="126728"/>
    <lineage>
        <taxon>Eukaryota</taxon>
        <taxon>Sar</taxon>
        <taxon>Rhizaria</taxon>
        <taxon>Endomyxa</taxon>
        <taxon>Ascetosporea</taxon>
        <taxon>Haplosporida</taxon>
        <taxon>Bonamia</taxon>
    </lineage>
</organism>
<reference evidence="6 7" key="1">
    <citation type="journal article" date="2024" name="BMC Biol.">
        <title>Comparative genomics of Ascetosporea gives new insight into the evolutionary basis for animal parasitism in Rhizaria.</title>
        <authorList>
            <person name="Hiltunen Thoren M."/>
            <person name="Onut-Brannstrom I."/>
            <person name="Alfjorden A."/>
            <person name="Peckova H."/>
            <person name="Swords F."/>
            <person name="Hooper C."/>
            <person name="Holzer A.S."/>
            <person name="Bass D."/>
            <person name="Burki F."/>
        </authorList>
    </citation>
    <scope>NUCLEOTIDE SEQUENCE [LARGE SCALE GENOMIC DNA]</scope>
    <source>
        <strain evidence="6">20-A016</strain>
    </source>
</reference>